<organism evidence="1">
    <name type="scientific">Vibrio alginolyticus</name>
    <dbReference type="NCBI Taxonomy" id="663"/>
    <lineage>
        <taxon>Bacteria</taxon>
        <taxon>Pseudomonadati</taxon>
        <taxon>Pseudomonadota</taxon>
        <taxon>Gammaproteobacteria</taxon>
        <taxon>Vibrionales</taxon>
        <taxon>Vibrionaceae</taxon>
        <taxon>Vibrio</taxon>
    </lineage>
</organism>
<reference evidence="1" key="1">
    <citation type="submission" date="2016-10" db="EMBL/GenBank/DDBJ databases">
        <title>The High Quality Genome of Vibrio alginolyticus K01M1.</title>
        <authorList>
            <person name="Wendling C."/>
            <person name="Chibani C.M."/>
            <person name="Hertel R."/>
            <person name="Sproer C."/>
            <person name="Bunk B."/>
            <person name="Overmann J."/>
            <person name="Roth O."/>
            <person name="Liesegang H."/>
        </authorList>
    </citation>
    <scope>NUCLEOTIDE SEQUENCE</scope>
    <source>
        <strain evidence="1">K05K4</strain>
        <plasmid evidence="1">pL289</plasmid>
    </source>
</reference>
<keyword evidence="1" id="KW-0614">Plasmid</keyword>
<gene>
    <name evidence="1" type="ORF">K05K4_50220</name>
</gene>
<geneLocation type="plasmid" evidence="1">
    <name>pL289</name>
</geneLocation>
<name>A0A1W6UUZ3_VIBAL</name>
<sequence length="160" mass="18722">MPDTEEELAVKLLSLFKTMQMDNSCYVQSESYGEVVYVKDGGCMLFELDEFTKHRLPTDRVLAVQYPSWLSDFALHADWILTPTRCAAMIVIKDLRVLFVFNNEITPDEDEFDSMLKFKNQWSIYVTETKRKLPFAIVNRHCRKLHLANSFNQLFKVGRV</sequence>
<dbReference type="RefSeq" id="WP_157664652.1">
    <property type="nucleotide sequence ID" value="NZ_CP017893.1"/>
</dbReference>
<dbReference type="EMBL" id="CP017904">
    <property type="protein sequence ID" value="ARP21731.1"/>
    <property type="molecule type" value="Genomic_DNA"/>
</dbReference>
<evidence type="ECO:0000313" key="1">
    <source>
        <dbReference type="EMBL" id="ARP21731.1"/>
    </source>
</evidence>
<proteinExistence type="predicted"/>
<dbReference type="AlphaFoldDB" id="A0A1W6UUZ3"/>
<accession>A0A1W6UUZ3</accession>
<protein>
    <submittedName>
        <fullName evidence="1">Uncharacterized protein</fullName>
    </submittedName>
</protein>